<protein>
    <submittedName>
        <fullName evidence="1">Uncharacterized protein</fullName>
    </submittedName>
</protein>
<dbReference type="Proteomes" id="UP000595140">
    <property type="component" value="Unassembled WGS sequence"/>
</dbReference>
<sequence length="246" mass="27068">MSMNLPPDPIGTQTAPRKVSKAELGNVAGMAATATGSGGKFDKNFPGEKAPEHEKKHCKFLPVAEGSGMGSLQRQQTDKVLNKLISKNSHEILNVKKAVNMYTARQKKGGGKAKDCCKLISKGFFSPSFYSEFIGKDPIFTDLKSRADFPIFFSKFIDKDPIFTDLQNKANFHGYISSILNYVCSISIPFAAVSIPVAIRHFNRKAQLECWRFTPSGPISSLKHSNWASQLKCRIATGMLTTAEKN</sequence>
<name>A0A484MSC5_9ASTE</name>
<organism evidence="1 2">
    <name type="scientific">Cuscuta campestris</name>
    <dbReference type="NCBI Taxonomy" id="132261"/>
    <lineage>
        <taxon>Eukaryota</taxon>
        <taxon>Viridiplantae</taxon>
        <taxon>Streptophyta</taxon>
        <taxon>Embryophyta</taxon>
        <taxon>Tracheophyta</taxon>
        <taxon>Spermatophyta</taxon>
        <taxon>Magnoliopsida</taxon>
        <taxon>eudicotyledons</taxon>
        <taxon>Gunneridae</taxon>
        <taxon>Pentapetalae</taxon>
        <taxon>asterids</taxon>
        <taxon>lamiids</taxon>
        <taxon>Solanales</taxon>
        <taxon>Convolvulaceae</taxon>
        <taxon>Cuscuteae</taxon>
        <taxon>Cuscuta</taxon>
        <taxon>Cuscuta subgen. Grammica</taxon>
        <taxon>Cuscuta sect. Cleistogrammica</taxon>
    </lineage>
</organism>
<dbReference type="AlphaFoldDB" id="A0A484MSC5"/>
<keyword evidence="2" id="KW-1185">Reference proteome</keyword>
<proteinExistence type="predicted"/>
<gene>
    <name evidence="1" type="ORF">CCAM_LOCUS33213</name>
</gene>
<dbReference type="EMBL" id="OOIL02004368">
    <property type="protein sequence ID" value="VFQ91437.1"/>
    <property type="molecule type" value="Genomic_DNA"/>
</dbReference>
<evidence type="ECO:0000313" key="1">
    <source>
        <dbReference type="EMBL" id="VFQ91437.1"/>
    </source>
</evidence>
<evidence type="ECO:0000313" key="2">
    <source>
        <dbReference type="Proteomes" id="UP000595140"/>
    </source>
</evidence>
<reference evidence="1 2" key="1">
    <citation type="submission" date="2018-04" db="EMBL/GenBank/DDBJ databases">
        <authorList>
            <person name="Vogel A."/>
        </authorList>
    </citation>
    <scope>NUCLEOTIDE SEQUENCE [LARGE SCALE GENOMIC DNA]</scope>
</reference>
<accession>A0A484MSC5</accession>
<dbReference type="OrthoDB" id="28455at2759"/>